<dbReference type="EMBL" id="JBHSBL010000001">
    <property type="protein sequence ID" value="MFC4063298.1"/>
    <property type="molecule type" value="Genomic_DNA"/>
</dbReference>
<evidence type="ECO:0000313" key="3">
    <source>
        <dbReference type="Proteomes" id="UP001595867"/>
    </source>
</evidence>
<keyword evidence="3" id="KW-1185">Reference proteome</keyword>
<organism evidence="2 3">
    <name type="scientific">Actinoplanes subglobosus</name>
    <dbReference type="NCBI Taxonomy" id="1547892"/>
    <lineage>
        <taxon>Bacteria</taxon>
        <taxon>Bacillati</taxon>
        <taxon>Actinomycetota</taxon>
        <taxon>Actinomycetes</taxon>
        <taxon>Micromonosporales</taxon>
        <taxon>Micromonosporaceae</taxon>
        <taxon>Actinoplanes</taxon>
    </lineage>
</organism>
<dbReference type="InterPro" id="IPR024344">
    <property type="entry name" value="MDMPI_metal-binding"/>
</dbReference>
<feature type="domain" description="Mycothiol-dependent maleylpyruvate isomerase metal-binding" evidence="1">
    <location>
        <begin position="16"/>
        <end position="98"/>
    </location>
</feature>
<comment type="caution">
    <text evidence="2">The sequence shown here is derived from an EMBL/GenBank/DDBJ whole genome shotgun (WGS) entry which is preliminary data.</text>
</comment>
<dbReference type="InterPro" id="IPR017517">
    <property type="entry name" value="Maleyloyr_isom"/>
</dbReference>
<dbReference type="GO" id="GO:0016853">
    <property type="term" value="F:isomerase activity"/>
    <property type="evidence" value="ECO:0007669"/>
    <property type="project" value="UniProtKB-KW"/>
</dbReference>
<name>A0ABV8ILK4_9ACTN</name>
<sequence>MTAGIHRLTTANRILVADLLDGLDDAAWRAPTLCEGWTVHHLAAHFVQPMLISFGRFFAVSFRYRGDTARTVDHFTRQLARRRRTELTALLRLHAADRVDPPRVGPMGPFAETCVHLRDIARPLGLDADVPVGHWRILLDHLTSPGAAPALAPPGRLGGLRLVATDTDWSSGVGDLVTGPAEALGMAITGRRAALADLSGPGVPRLA</sequence>
<dbReference type="Pfam" id="PF11716">
    <property type="entry name" value="MDMPI_N"/>
    <property type="match status" value="1"/>
</dbReference>
<proteinExistence type="predicted"/>
<dbReference type="NCBIfam" id="TIGR03083">
    <property type="entry name" value="maleylpyruvate isomerase family mycothiol-dependent enzyme"/>
    <property type="match status" value="1"/>
</dbReference>
<evidence type="ECO:0000259" key="1">
    <source>
        <dbReference type="Pfam" id="PF11716"/>
    </source>
</evidence>
<dbReference type="RefSeq" id="WP_378064296.1">
    <property type="nucleotide sequence ID" value="NZ_JBHSBL010000001.1"/>
</dbReference>
<evidence type="ECO:0000313" key="2">
    <source>
        <dbReference type="EMBL" id="MFC4063298.1"/>
    </source>
</evidence>
<dbReference type="SUPFAM" id="SSF109854">
    <property type="entry name" value="DinB/YfiT-like putative metalloenzymes"/>
    <property type="match status" value="1"/>
</dbReference>
<accession>A0ABV8ILK4</accession>
<protein>
    <submittedName>
        <fullName evidence="2">Maleylpyruvate isomerase family mycothiol-dependent enzyme</fullName>
    </submittedName>
</protein>
<dbReference type="InterPro" id="IPR034660">
    <property type="entry name" value="DinB/YfiT-like"/>
</dbReference>
<reference evidence="3" key="1">
    <citation type="journal article" date="2019" name="Int. J. Syst. Evol. Microbiol.">
        <title>The Global Catalogue of Microorganisms (GCM) 10K type strain sequencing project: providing services to taxonomists for standard genome sequencing and annotation.</title>
        <authorList>
            <consortium name="The Broad Institute Genomics Platform"/>
            <consortium name="The Broad Institute Genome Sequencing Center for Infectious Disease"/>
            <person name="Wu L."/>
            <person name="Ma J."/>
        </authorList>
    </citation>
    <scope>NUCLEOTIDE SEQUENCE [LARGE SCALE GENOMIC DNA]</scope>
    <source>
        <strain evidence="3">TBRC 5832</strain>
    </source>
</reference>
<dbReference type="Gene3D" id="1.20.120.450">
    <property type="entry name" value="dinb family like domain"/>
    <property type="match status" value="1"/>
</dbReference>
<keyword evidence="2" id="KW-0413">Isomerase</keyword>
<dbReference type="Proteomes" id="UP001595867">
    <property type="component" value="Unassembled WGS sequence"/>
</dbReference>
<gene>
    <name evidence="2" type="ORF">ACFO0C_00020</name>
</gene>